<dbReference type="PANTHER" id="PTHR11102:SF147">
    <property type="entry name" value="SEL1L ADAPTOR SUBUNIT OF ERAD E3 UBIQUITIN LIGASE"/>
    <property type="match status" value="1"/>
</dbReference>
<gene>
    <name evidence="3" type="primary">LOC110529750</name>
</gene>
<proteinExistence type="inferred from homology"/>
<dbReference type="Ensembl" id="ENSOMYT00000035381.2">
    <property type="protein sequence ID" value="ENSOMYP00000032452.2"/>
    <property type="gene ID" value="ENSOMYG00000014490.2"/>
</dbReference>
<dbReference type="FunFam" id="1.25.40.10:FF:000208">
    <property type="entry name" value="Protein sel-1 homolog 1"/>
    <property type="match status" value="1"/>
</dbReference>
<evidence type="ECO:0000256" key="2">
    <source>
        <dbReference type="SAM" id="Phobius"/>
    </source>
</evidence>
<dbReference type="GeneTree" id="ENSGT00940000156671"/>
<evidence type="ECO:0000256" key="1">
    <source>
        <dbReference type="ARBA" id="ARBA00038101"/>
    </source>
</evidence>
<dbReference type="GO" id="GO:0005789">
    <property type="term" value="C:endoplasmic reticulum membrane"/>
    <property type="evidence" value="ECO:0007669"/>
    <property type="project" value="TreeGrafter"/>
</dbReference>
<dbReference type="Pfam" id="PF08238">
    <property type="entry name" value="Sel1"/>
    <property type="match status" value="9"/>
</dbReference>
<organism evidence="3 4">
    <name type="scientific">Oncorhynchus mykiss</name>
    <name type="common">Rainbow trout</name>
    <name type="synonym">Salmo gairdneri</name>
    <dbReference type="NCBI Taxonomy" id="8022"/>
    <lineage>
        <taxon>Eukaryota</taxon>
        <taxon>Metazoa</taxon>
        <taxon>Chordata</taxon>
        <taxon>Craniata</taxon>
        <taxon>Vertebrata</taxon>
        <taxon>Euteleostomi</taxon>
        <taxon>Actinopterygii</taxon>
        <taxon>Neopterygii</taxon>
        <taxon>Teleostei</taxon>
        <taxon>Protacanthopterygii</taxon>
        <taxon>Salmoniformes</taxon>
        <taxon>Salmonidae</taxon>
        <taxon>Salmoninae</taxon>
        <taxon>Oncorhynchus</taxon>
    </lineage>
</organism>
<feature type="transmembrane region" description="Helical" evidence="2">
    <location>
        <begin position="12"/>
        <end position="32"/>
    </location>
</feature>
<reference evidence="3" key="2">
    <citation type="submission" date="2025-08" db="UniProtKB">
        <authorList>
            <consortium name="Ensembl"/>
        </authorList>
    </citation>
    <scope>IDENTIFICATION</scope>
</reference>
<dbReference type="SMART" id="SM00671">
    <property type="entry name" value="SEL1"/>
    <property type="match status" value="8"/>
</dbReference>
<dbReference type="Gene3D" id="1.25.40.10">
    <property type="entry name" value="Tetratricopeptide repeat domain"/>
    <property type="match status" value="3"/>
</dbReference>
<dbReference type="GO" id="GO:0036503">
    <property type="term" value="P:ERAD pathway"/>
    <property type="evidence" value="ECO:0007669"/>
    <property type="project" value="TreeGrafter"/>
</dbReference>
<sequence length="548" mass="60938">MVEKLTLNYLKTPLLDISATNTTFLLFVILFLTRLYEKLLKVAGKGHHKAMEKVAYAMLFGDYLAQNIPKAKELFEKLALEGSPKAQMALGFLYAAGLGVNSSQAKALVYYTFGALGGNLVAHMILGYRYWGGVGVPQSCESALTHYRLVANHVASDVSLTGGSAVQRVRLLDEVENPGSTSGMLEEDLIQYYQFLAEKGDVQAQVRVQMGHTALMRFFLFLHRKFFRILCDGKGIPGLGMAYLYGRGVPVNYELALKYFQKAAEQGWVDGQLQLGTMYYNGIGVKRDYKQAFKFFNLASQAGHILAFYNLAQMHATGTGVLRSCHTAVELFKNVCERGRWSDRLMAAYGNFKDGDMDGALVQYLLLAEQGYEVAQSNVAFILDQKEAQIFNENETYPRALLHWTRAAAQGYTVARIKLGDYHFYGYGTDVDYETAVIHYRLASEQQHSAQAMFNLGYMHEKGLGIKQDIHLAKRFYDMAAEASPEAQVPVFLALCKLGLVYTLQYLHDLNVSVQYRALPGPGASGSFISLVVSISTHGGQAQCLRLT</sequence>
<dbReference type="AlphaFoldDB" id="A0A8C7Q4X5"/>
<keyword evidence="2" id="KW-1133">Transmembrane helix</keyword>
<name>A0A8C7Q4X5_ONCMY</name>
<evidence type="ECO:0000313" key="3">
    <source>
        <dbReference type="Ensembl" id="ENSOMYP00000032452.2"/>
    </source>
</evidence>
<keyword evidence="2" id="KW-0812">Transmembrane</keyword>
<reference evidence="3" key="3">
    <citation type="submission" date="2025-09" db="UniProtKB">
        <authorList>
            <consortium name="Ensembl"/>
        </authorList>
    </citation>
    <scope>IDENTIFICATION</scope>
</reference>
<dbReference type="InterPro" id="IPR006597">
    <property type="entry name" value="Sel1-like"/>
</dbReference>
<reference evidence="3" key="1">
    <citation type="submission" date="2020-07" db="EMBL/GenBank/DDBJ databases">
        <title>A long reads based de novo assembly of the rainbow trout Arlee double haploid line genome.</title>
        <authorList>
            <person name="Gao G."/>
            <person name="Palti Y."/>
        </authorList>
    </citation>
    <scope>NUCLEOTIDE SEQUENCE [LARGE SCALE GENOMIC DNA]</scope>
</reference>
<protein>
    <submittedName>
        <fullName evidence="3">SEL1L adaptor subunit of SYVN1 ubiquitin ligase</fullName>
    </submittedName>
</protein>
<comment type="similarity">
    <text evidence="1">Belongs to the sel-1 family.</text>
</comment>
<dbReference type="SUPFAM" id="SSF81901">
    <property type="entry name" value="HCP-like"/>
    <property type="match status" value="3"/>
</dbReference>
<dbReference type="PANTHER" id="PTHR11102">
    <property type="entry name" value="SEL-1-LIKE PROTEIN"/>
    <property type="match status" value="1"/>
</dbReference>
<evidence type="ECO:0000313" key="4">
    <source>
        <dbReference type="Proteomes" id="UP000694395"/>
    </source>
</evidence>
<keyword evidence="4" id="KW-1185">Reference proteome</keyword>
<accession>A0A8C7Q4X5</accession>
<keyword evidence="2" id="KW-0472">Membrane</keyword>
<dbReference type="InterPro" id="IPR011990">
    <property type="entry name" value="TPR-like_helical_dom_sf"/>
</dbReference>
<dbReference type="InterPro" id="IPR050767">
    <property type="entry name" value="Sel1_AlgK"/>
</dbReference>
<dbReference type="Proteomes" id="UP000694395">
    <property type="component" value="Chromosome 8"/>
</dbReference>